<dbReference type="Proteomes" id="UP000182998">
    <property type="component" value="Unassembled WGS sequence"/>
</dbReference>
<comment type="caution">
    <text evidence="2">The sequence shown here is derived from an EMBL/GenBank/DDBJ whole genome shotgun (WGS) entry which is preliminary data.</text>
</comment>
<dbReference type="EMBL" id="FMVN01000007">
    <property type="protein sequence ID" value="SCY38455.1"/>
    <property type="molecule type" value="Genomic_DNA"/>
</dbReference>
<evidence type="ECO:0000256" key="1">
    <source>
        <dbReference type="SAM" id="SignalP"/>
    </source>
</evidence>
<feature type="signal peptide" evidence="1">
    <location>
        <begin position="1"/>
        <end position="26"/>
    </location>
</feature>
<organism evidence="2 3">
    <name type="scientific">Legionella micdadei</name>
    <name type="common">Tatlockia micdadei</name>
    <dbReference type="NCBI Taxonomy" id="451"/>
    <lineage>
        <taxon>Bacteria</taxon>
        <taxon>Pseudomonadati</taxon>
        <taxon>Pseudomonadota</taxon>
        <taxon>Gammaproteobacteria</taxon>
        <taxon>Legionellales</taxon>
        <taxon>Legionellaceae</taxon>
        <taxon>Legionella</taxon>
    </lineage>
</organism>
<sequence>MKIKSTVAGIIVAATMSAVGASQAYASICTTCAHCSTCPTWNVPDEFSGTGWHTVPCNTVLQPAATWQQYTSGRYAPPVTGKSVFLGL</sequence>
<name>A0A1G5FGQ2_LEGMI</name>
<protein>
    <recommendedName>
        <fullName evidence="4">Secreted protein</fullName>
    </recommendedName>
</protein>
<keyword evidence="1" id="KW-0732">Signal</keyword>
<evidence type="ECO:0008006" key="4">
    <source>
        <dbReference type="Google" id="ProtNLM"/>
    </source>
</evidence>
<evidence type="ECO:0000313" key="3">
    <source>
        <dbReference type="Proteomes" id="UP000182998"/>
    </source>
</evidence>
<evidence type="ECO:0000313" key="2">
    <source>
        <dbReference type="EMBL" id="SCY38455.1"/>
    </source>
</evidence>
<proteinExistence type="predicted"/>
<accession>A0A1G5FGQ2</accession>
<dbReference type="RefSeq" id="WP_045099606.1">
    <property type="nucleotide sequence ID" value="NZ_CP020614.1"/>
</dbReference>
<gene>
    <name evidence="2" type="ORF">SAMN02982997_01557</name>
</gene>
<keyword evidence="3" id="KW-1185">Reference proteome</keyword>
<feature type="chain" id="PRO_5045783472" description="Secreted protein" evidence="1">
    <location>
        <begin position="27"/>
        <end position="88"/>
    </location>
</feature>
<reference evidence="2 3" key="1">
    <citation type="submission" date="2016-10" db="EMBL/GenBank/DDBJ databases">
        <authorList>
            <person name="Varghese N."/>
            <person name="Submissions S."/>
        </authorList>
    </citation>
    <scope>NUCLEOTIDE SEQUENCE [LARGE SCALE GENOMIC DNA]</scope>
    <source>
        <strain evidence="2 3">ATCC 33218</strain>
    </source>
</reference>